<evidence type="ECO:0000259" key="1">
    <source>
        <dbReference type="Pfam" id="PF04151"/>
    </source>
</evidence>
<name>A0ABV3MV32_9GAMM</name>
<dbReference type="SUPFAM" id="SSF89260">
    <property type="entry name" value="Collagen-binding domain"/>
    <property type="match status" value="1"/>
</dbReference>
<feature type="domain" description="Peptidase C-terminal archaeal/bacterial" evidence="1">
    <location>
        <begin position="2"/>
        <end position="66"/>
    </location>
</feature>
<dbReference type="InterPro" id="IPR007280">
    <property type="entry name" value="Peptidase_C_arc/bac"/>
</dbReference>
<dbReference type="RefSeq" id="WP_367024411.1">
    <property type="nucleotide sequence ID" value="NZ_JBFDAH010000055.1"/>
</dbReference>
<evidence type="ECO:0000313" key="3">
    <source>
        <dbReference type="Proteomes" id="UP001554427"/>
    </source>
</evidence>
<protein>
    <submittedName>
        <fullName evidence="2">PPC domain-containing protein</fullName>
    </submittedName>
</protein>
<accession>A0ABV3MV32</accession>
<keyword evidence="3" id="KW-1185">Reference proteome</keyword>
<evidence type="ECO:0000313" key="2">
    <source>
        <dbReference type="EMBL" id="MEW4368052.1"/>
    </source>
</evidence>
<gene>
    <name evidence="2" type="ORF">ABVT42_21465</name>
</gene>
<dbReference type="Proteomes" id="UP001554427">
    <property type="component" value="Unassembled WGS sequence"/>
</dbReference>
<dbReference type="Pfam" id="PF04151">
    <property type="entry name" value="PPC"/>
    <property type="match status" value="2"/>
</dbReference>
<organism evidence="2 3">
    <name type="scientific">Aliikangiella maris</name>
    <dbReference type="NCBI Taxonomy" id="3162458"/>
    <lineage>
        <taxon>Bacteria</taxon>
        <taxon>Pseudomonadati</taxon>
        <taxon>Pseudomonadota</taxon>
        <taxon>Gammaproteobacteria</taxon>
        <taxon>Oceanospirillales</taxon>
        <taxon>Pleioneaceae</taxon>
        <taxon>Aliikangiella</taxon>
    </lineage>
</organism>
<reference evidence="2 3" key="1">
    <citation type="submission" date="2024-06" db="EMBL/GenBank/DDBJ databases">
        <title>Aliikangiella maris sp. nov., sp. nov., a phycosphere bacterium isolated from seawater and ecosystem role in Phaeocystis globosa blooms.</title>
        <authorList>
            <person name="Li F."/>
        </authorList>
    </citation>
    <scope>NUCLEOTIDE SEQUENCE [LARGE SCALE GENOMIC DNA]</scope>
    <source>
        <strain evidence="2 3">GXAS 306</strain>
    </source>
</reference>
<feature type="domain" description="Peptidase C-terminal archaeal/bacterial" evidence="1">
    <location>
        <begin position="112"/>
        <end position="178"/>
    </location>
</feature>
<dbReference type="Gene3D" id="2.60.120.380">
    <property type="match status" value="2"/>
</dbReference>
<comment type="caution">
    <text evidence="2">The sequence shown here is derived from an EMBL/GenBank/DDBJ whole genome shotgun (WGS) entry which is preliminary data.</text>
</comment>
<proteinExistence type="predicted"/>
<sequence>MFTFQVPSGASNINIAMSGGNGDADMYVKFGSAPTDSSYDCRPYESGNNETCTGNQTGGTYYVRLKAYSTFSGVTLTGSYDGGSTPPPPPGNDPIDETVSNISVSQGQWKHYTQELPAGYSTMTVSISGGSGDADMYVRRGAQPTSSSYDCRPYEDGNNETCSFNNPQAGTWYISLYGYSTTSGITLNLKANP</sequence>
<dbReference type="EMBL" id="JBFDAH010000055">
    <property type="protein sequence ID" value="MEW4368052.1"/>
    <property type="molecule type" value="Genomic_DNA"/>
</dbReference>